<dbReference type="InterPro" id="IPR000834">
    <property type="entry name" value="Peptidase_M14"/>
</dbReference>
<dbReference type="Proteomes" id="UP000801492">
    <property type="component" value="Unassembled WGS sequence"/>
</dbReference>
<dbReference type="AlphaFoldDB" id="A0A8K0CEI9"/>
<evidence type="ECO:0000313" key="16">
    <source>
        <dbReference type="EMBL" id="KAF2883083.1"/>
    </source>
</evidence>
<evidence type="ECO:0000256" key="6">
    <source>
        <dbReference type="ARBA" id="ARBA00022723"/>
    </source>
</evidence>
<comment type="cofactor">
    <cofactor evidence="1">
        <name>Zn(2+)</name>
        <dbReference type="ChEBI" id="CHEBI:29105"/>
    </cofactor>
</comment>
<feature type="region of interest" description="Disordered" evidence="14">
    <location>
        <begin position="694"/>
        <end position="777"/>
    </location>
</feature>
<keyword evidence="13" id="KW-0175">Coiled coil</keyword>
<keyword evidence="9" id="KW-0482">Metalloprotease</keyword>
<sequence>MDDLDVERAGFEFFSNFDSANLAKVEYVPPNESAVTPASNTGRSVVPEIPDVEFNIWTKPDCYGTEFENANRTWFYFGIRANSPGLLVKLNMVDLNRQAKMYSQGMAPVYRIIPGKTQWERVREKPTYTIDDNIFTLSFKYRTPENIQSIVYFAFTYPYSFSDLTNTLNNVDNRFVNMELLSKDDIYYYREVLCFSLDGRRIDLITISSYHNISTEREARLKNLFPEQHVPRPFRFIGKKVIFVSARVHPGETPSSFVLNGFLNLLLNRDDPVAVQLRRLYVFKLIPMLNPDGVARGHYRTDTRGVNLNRMYLNPSLTYHPSIYAARALIRYYHYGFEKEDMNFDNLAEFLNDNDNEEEDLSSVDDNRQGLNNDNKLTKKVSHMSLEENNKNEENTKTELWCCKWKGMCRNCGTSVSKTSSNEAIEEAGTNKCEHGDYNLNESGLFMYLDMHGHASKKGIFMYGNHFEEFEKNIECMLLPKIMSLNNHNFHFTACNFTERNMYLRDRRDGMSREGSGRVAVLKLTGLVRSYTLECNYNTGRLVNTLPTSIRETSTKALHPLHVPPKYTPHVFEEVGKALGASILDLTGHNPFTRLPHSQFHTLNGLRDWLRIHCVNELGETRCTPARFKLRNSASLHAQGKSVRGVVIKTRSTSAKGPKRITSKTMRSTSVPIERKENIYENREAVNTQPSCSNVVNVSRARPKSFTNIRSKMRKEASSKLKSNTSNEKSKSTPNVRPVQNVPRQKLKVDVTSKLQTIKEKQPKSKNNESDETTNMNNRLKLREICFIKSSEGKRMIAKYKGKGDDPKGGSEDNLIVAWDHANNPQVFSHKTKGPGIQDIKPLVPDAGPSKVGVFRVHNFAKSTSTKNKRNKRPLRRLTTTTEAPTKMDKLKKRKILKSQTT</sequence>
<evidence type="ECO:0000256" key="9">
    <source>
        <dbReference type="ARBA" id="ARBA00023049"/>
    </source>
</evidence>
<dbReference type="GO" id="GO:0006508">
    <property type="term" value="P:proteolysis"/>
    <property type="evidence" value="ECO:0007669"/>
    <property type="project" value="UniProtKB-KW"/>
</dbReference>
<proteinExistence type="inferred from homology"/>
<evidence type="ECO:0000256" key="7">
    <source>
        <dbReference type="ARBA" id="ARBA00022801"/>
    </source>
</evidence>
<evidence type="ECO:0000256" key="10">
    <source>
        <dbReference type="ARBA" id="ARBA00024524"/>
    </source>
</evidence>
<evidence type="ECO:0000256" key="3">
    <source>
        <dbReference type="ARBA" id="ARBA00005988"/>
    </source>
</evidence>
<evidence type="ECO:0000256" key="13">
    <source>
        <dbReference type="SAM" id="Coils"/>
    </source>
</evidence>
<dbReference type="Gene3D" id="3.40.630.10">
    <property type="entry name" value="Zn peptidases"/>
    <property type="match status" value="2"/>
</dbReference>
<dbReference type="SUPFAM" id="SSF53187">
    <property type="entry name" value="Zn-dependent exopeptidases"/>
    <property type="match status" value="1"/>
</dbReference>
<feature type="region of interest" description="Disordered" evidence="14">
    <location>
        <begin position="862"/>
        <end position="902"/>
    </location>
</feature>
<dbReference type="PANTHER" id="PTHR12756">
    <property type="entry name" value="CYTOSOLIC CARBOXYPEPTIDASE"/>
    <property type="match status" value="1"/>
</dbReference>
<protein>
    <recommendedName>
        <fullName evidence="11">tubulin-glutamate carboxypeptidase</fullName>
        <ecNumber evidence="11">3.4.17.24</ecNumber>
    </recommendedName>
</protein>
<accession>A0A8K0CEI9</accession>
<feature type="domain" description="Peptidase M14" evidence="15">
    <location>
        <begin position="157"/>
        <end position="586"/>
    </location>
</feature>
<evidence type="ECO:0000256" key="2">
    <source>
        <dbReference type="ARBA" id="ARBA00004496"/>
    </source>
</evidence>
<keyword evidence="17" id="KW-1185">Reference proteome</keyword>
<keyword evidence="4" id="KW-0963">Cytoplasm</keyword>
<dbReference type="PROSITE" id="PS52035">
    <property type="entry name" value="PEPTIDASE_M14"/>
    <property type="match status" value="1"/>
</dbReference>
<comment type="catalytic activity">
    <reaction evidence="10">
        <text>C-terminal L-alpha-aminoacyl-L-glutamyl-L-glutamyl-[tubulin] + H2O = C-terminal L-alpha-aminoacyl-L-glutamyl-[tubulin] + L-glutamate</text>
        <dbReference type="Rhea" id="RHEA:63792"/>
        <dbReference type="Rhea" id="RHEA-COMP:16435"/>
        <dbReference type="Rhea" id="RHEA-COMP:16436"/>
        <dbReference type="ChEBI" id="CHEBI:15377"/>
        <dbReference type="ChEBI" id="CHEBI:29985"/>
        <dbReference type="ChEBI" id="CHEBI:149555"/>
        <dbReference type="ChEBI" id="CHEBI:149556"/>
        <dbReference type="EC" id="3.4.17.24"/>
    </reaction>
    <physiologicalReaction direction="left-to-right" evidence="10">
        <dbReference type="Rhea" id="RHEA:63793"/>
    </physiologicalReaction>
</comment>
<evidence type="ECO:0000256" key="4">
    <source>
        <dbReference type="ARBA" id="ARBA00022490"/>
    </source>
</evidence>
<dbReference type="PANTHER" id="PTHR12756:SF12">
    <property type="entry name" value="CYTOSOLIC CARBOXYPEPTIDASE-LIKE PROTEIN 5"/>
    <property type="match status" value="1"/>
</dbReference>
<dbReference type="GO" id="GO:0008270">
    <property type="term" value="F:zinc ion binding"/>
    <property type="evidence" value="ECO:0007669"/>
    <property type="project" value="InterPro"/>
</dbReference>
<feature type="compositionally biased region" description="Basic residues" evidence="14">
    <location>
        <begin position="867"/>
        <end position="876"/>
    </location>
</feature>
<evidence type="ECO:0000256" key="8">
    <source>
        <dbReference type="ARBA" id="ARBA00022833"/>
    </source>
</evidence>
<keyword evidence="8" id="KW-0862">Zinc</keyword>
<feature type="active site" description="Proton donor/acceptor" evidence="12">
    <location>
        <position position="534"/>
    </location>
</feature>
<dbReference type="GO" id="GO:0004181">
    <property type="term" value="F:metallocarboxypeptidase activity"/>
    <property type="evidence" value="ECO:0007669"/>
    <property type="project" value="InterPro"/>
</dbReference>
<feature type="compositionally biased region" description="Basic and acidic residues" evidence="14">
    <location>
        <begin position="747"/>
        <end position="769"/>
    </location>
</feature>
<feature type="coiled-coil region" evidence="13">
    <location>
        <begin position="347"/>
        <end position="374"/>
    </location>
</feature>
<organism evidence="16 17">
    <name type="scientific">Ignelater luminosus</name>
    <name type="common">Cucubano</name>
    <name type="synonym">Pyrophorus luminosus</name>
    <dbReference type="NCBI Taxonomy" id="2038154"/>
    <lineage>
        <taxon>Eukaryota</taxon>
        <taxon>Metazoa</taxon>
        <taxon>Ecdysozoa</taxon>
        <taxon>Arthropoda</taxon>
        <taxon>Hexapoda</taxon>
        <taxon>Insecta</taxon>
        <taxon>Pterygota</taxon>
        <taxon>Neoptera</taxon>
        <taxon>Endopterygota</taxon>
        <taxon>Coleoptera</taxon>
        <taxon>Polyphaga</taxon>
        <taxon>Elateriformia</taxon>
        <taxon>Elateroidea</taxon>
        <taxon>Elateridae</taxon>
        <taxon>Agrypninae</taxon>
        <taxon>Pyrophorini</taxon>
        <taxon>Ignelater</taxon>
    </lineage>
</organism>
<feature type="region of interest" description="Disordered" evidence="14">
    <location>
        <begin position="651"/>
        <end position="670"/>
    </location>
</feature>
<dbReference type="InterPro" id="IPR034286">
    <property type="entry name" value="M14_AGBL5-like"/>
</dbReference>
<dbReference type="EC" id="3.4.17.24" evidence="11"/>
<dbReference type="Pfam" id="PF00246">
    <property type="entry name" value="Peptidase_M14"/>
    <property type="match status" value="1"/>
</dbReference>
<dbReference type="GO" id="GO:0005737">
    <property type="term" value="C:cytoplasm"/>
    <property type="evidence" value="ECO:0007669"/>
    <property type="project" value="UniProtKB-SubCell"/>
</dbReference>
<comment type="caution">
    <text evidence="16">The sequence shown here is derived from an EMBL/GenBank/DDBJ whole genome shotgun (WGS) entry which is preliminary data.</text>
</comment>
<dbReference type="EMBL" id="VTPC01090562">
    <property type="protein sequence ID" value="KAF2883083.1"/>
    <property type="molecule type" value="Genomic_DNA"/>
</dbReference>
<dbReference type="OrthoDB" id="10253041at2759"/>
<evidence type="ECO:0000313" key="17">
    <source>
        <dbReference type="Proteomes" id="UP000801492"/>
    </source>
</evidence>
<name>A0A8K0CEI9_IGNLU</name>
<dbReference type="CDD" id="cd06236">
    <property type="entry name" value="M14_AGBL5_like"/>
    <property type="match status" value="1"/>
</dbReference>
<feature type="compositionally biased region" description="Basic residues" evidence="14">
    <location>
        <begin position="890"/>
        <end position="902"/>
    </location>
</feature>
<evidence type="ECO:0000259" key="15">
    <source>
        <dbReference type="PROSITE" id="PS52035"/>
    </source>
</evidence>
<keyword evidence="7" id="KW-0378">Hydrolase</keyword>
<reference evidence="16" key="1">
    <citation type="submission" date="2019-08" db="EMBL/GenBank/DDBJ databases">
        <title>The genome of the North American firefly Photinus pyralis.</title>
        <authorList>
            <consortium name="Photinus pyralis genome working group"/>
            <person name="Fallon T.R."/>
            <person name="Sander Lower S.E."/>
            <person name="Weng J.-K."/>
        </authorList>
    </citation>
    <scope>NUCLEOTIDE SEQUENCE</scope>
    <source>
        <strain evidence="16">TRF0915ILg1</strain>
        <tissue evidence="16">Whole body</tissue>
    </source>
</reference>
<evidence type="ECO:0000256" key="14">
    <source>
        <dbReference type="SAM" id="MobiDB-lite"/>
    </source>
</evidence>
<dbReference type="InterPro" id="IPR050821">
    <property type="entry name" value="Cytosolic_carboxypeptidase"/>
</dbReference>
<evidence type="ECO:0000256" key="12">
    <source>
        <dbReference type="PROSITE-ProRule" id="PRU01379"/>
    </source>
</evidence>
<evidence type="ECO:0000256" key="11">
    <source>
        <dbReference type="ARBA" id="ARBA00026108"/>
    </source>
</evidence>
<dbReference type="Gene3D" id="2.60.40.3120">
    <property type="match status" value="1"/>
</dbReference>
<gene>
    <name evidence="16" type="ORF">ILUMI_23096</name>
</gene>
<comment type="similarity">
    <text evidence="3 12">Belongs to the peptidase M14 family.</text>
</comment>
<comment type="subcellular location">
    <subcellularLocation>
        <location evidence="2">Cytoplasm</location>
    </subcellularLocation>
</comment>
<keyword evidence="5" id="KW-0645">Protease</keyword>
<evidence type="ECO:0000256" key="1">
    <source>
        <dbReference type="ARBA" id="ARBA00001947"/>
    </source>
</evidence>
<evidence type="ECO:0000256" key="5">
    <source>
        <dbReference type="ARBA" id="ARBA00022670"/>
    </source>
</evidence>
<keyword evidence="6" id="KW-0479">Metal-binding</keyword>